<name>A0ABR8PYB0_9CLOT</name>
<protein>
    <recommendedName>
        <fullName evidence="4">DUF4825 domain-containing protein</fullName>
    </recommendedName>
</protein>
<evidence type="ECO:0000256" key="1">
    <source>
        <dbReference type="SAM" id="Phobius"/>
    </source>
</evidence>
<feature type="transmembrane region" description="Helical" evidence="1">
    <location>
        <begin position="6"/>
        <end position="24"/>
    </location>
</feature>
<evidence type="ECO:0000313" key="2">
    <source>
        <dbReference type="EMBL" id="MBD7913143.1"/>
    </source>
</evidence>
<dbReference type="RefSeq" id="WP_191770040.1">
    <property type="nucleotide sequence ID" value="NZ_JACSRA010000036.1"/>
</dbReference>
<keyword evidence="1" id="KW-1133">Transmembrane helix</keyword>
<evidence type="ECO:0008006" key="4">
    <source>
        <dbReference type="Google" id="ProtNLM"/>
    </source>
</evidence>
<evidence type="ECO:0000313" key="3">
    <source>
        <dbReference type="Proteomes" id="UP000627781"/>
    </source>
</evidence>
<organism evidence="2 3">
    <name type="scientific">Clostridium cibarium</name>
    <dbReference type="NCBI Taxonomy" id="2762247"/>
    <lineage>
        <taxon>Bacteria</taxon>
        <taxon>Bacillati</taxon>
        <taxon>Bacillota</taxon>
        <taxon>Clostridia</taxon>
        <taxon>Eubacteriales</taxon>
        <taxon>Clostridiaceae</taxon>
        <taxon>Clostridium</taxon>
    </lineage>
</organism>
<accession>A0ABR8PYB0</accession>
<dbReference type="Proteomes" id="UP000627781">
    <property type="component" value="Unassembled WGS sequence"/>
</dbReference>
<keyword evidence="3" id="KW-1185">Reference proteome</keyword>
<reference evidence="2 3" key="1">
    <citation type="submission" date="2020-08" db="EMBL/GenBank/DDBJ databases">
        <title>A Genomic Blueprint of the Chicken Gut Microbiome.</title>
        <authorList>
            <person name="Gilroy R."/>
            <person name="Ravi A."/>
            <person name="Getino M."/>
            <person name="Pursley I."/>
            <person name="Horton D.L."/>
            <person name="Alikhan N.-F."/>
            <person name="Baker D."/>
            <person name="Gharbi K."/>
            <person name="Hall N."/>
            <person name="Watson M."/>
            <person name="Adriaenssens E.M."/>
            <person name="Foster-Nyarko E."/>
            <person name="Jarju S."/>
            <person name="Secka A."/>
            <person name="Antonio M."/>
            <person name="Oren A."/>
            <person name="Chaudhuri R."/>
            <person name="La Ragione R.M."/>
            <person name="Hildebrand F."/>
            <person name="Pallen M.J."/>
        </authorList>
    </citation>
    <scope>NUCLEOTIDE SEQUENCE [LARGE SCALE GENOMIC DNA]</scope>
    <source>
        <strain evidence="2 3">Sa3CVN1</strain>
    </source>
</reference>
<dbReference type="EMBL" id="JACSRA010000036">
    <property type="protein sequence ID" value="MBD7913143.1"/>
    <property type="molecule type" value="Genomic_DNA"/>
</dbReference>
<gene>
    <name evidence="2" type="ORF">H9661_17470</name>
</gene>
<proteinExistence type="predicted"/>
<comment type="caution">
    <text evidence="2">The sequence shown here is derived from an EMBL/GenBank/DDBJ whole genome shotgun (WGS) entry which is preliminary data.</text>
</comment>
<keyword evidence="1" id="KW-0812">Transmembrane</keyword>
<sequence>MKKLFWGGIFLLVFVFIGFIINLSSYRILNDKRQLEISVMSFANPKYSLISINKDIDKDPQDDAYVDIKQELKLDDKKFALYTLDKRIGYAALTKGLNNKYKIDFTERGSGYFRNRIIETNKGKYIILLGKNPDMKITYTNIQLDGKEYKIEIPQQEYYIVYCKVPNSTQVNFININKIKLFNENDVDITDEMIRVLIR</sequence>
<keyword evidence="1" id="KW-0472">Membrane</keyword>